<protein>
    <recommendedName>
        <fullName evidence="1">Putative component of 'biosynthetic module' domain-containing protein</fullName>
    </recommendedName>
</protein>
<evidence type="ECO:0000259" key="1">
    <source>
        <dbReference type="Pfam" id="PF14266"/>
    </source>
</evidence>
<dbReference type="RefSeq" id="WP_060931137.1">
    <property type="nucleotide sequence ID" value="NZ_KQ959827.1"/>
</dbReference>
<sequence length="750" mass="86827">MLLHQKIKEVDDFFKRLSMRKPRGVYFYRINSYDETILEFIRKYYELAKKDGAIIDTHIENPTADNIAYFNEIIGDRYVHGPGFIADALKRWLPRIRDYERASMADGIFDTLEVLRRQGKNIEILKNNFTRIMCWLYYNFYNIMERLGSEDIPKIIFWGNVNFSELSTLNILSNAGADIILLQPGGDSQYLSIDSKSQFSIDLKMGSEGFPPGFNLDWLLKLYEDDKNKKMLYSGNVNIKPNTNAWLSGDIFEDLKNIKRGENTAFFYNMFVRINGCDDRNNYTNELYLLYQDLKRANRKVQVINNSITNPSVDEIAKIKRGNYANENQLILDLKTNIKFTNNVFLDVARDAFVDTMIETSKLMNMDLNKIMNKGIYILCWINRYIVELMNGMDIHSPTPILIYFGSVESDTECLFLKMVSKLPVDVVIFNPEKIKDKLEDKNLYNIRFEETLKIREFPTDSVGLSISTTARNAERDLDSMMYSDTGMYRDMQFTKANVIILSTTYEEIAIYWKQEARFRPNFSTVDNAVNIPVICAKVSGVPNSDIDAYFAKIKDLLTDTTLLYKNENIYRSNASVAAGVTSFYKNNRLDKEAIKKWDGFKYDYLRAETQDYILDKLSELLKSKVIVGTGQNGVEYKIITIVLDLPKEILRFIQSFDFTKCPPKLIIVNTTESIISLEDSIIVAFLNLIGFDILFFVPTGYDNISKYFNNQIVKEHIIGNYLYDVAIPDFSRLKAGNNKKKSFFARLFG</sequence>
<feature type="domain" description="Putative component of 'biosynthetic module'" evidence="1">
    <location>
        <begin position="504"/>
        <end position="718"/>
    </location>
</feature>
<name>A0A133ZPX0_9FIRM</name>
<proteinExistence type="predicted"/>
<dbReference type="Pfam" id="PF14266">
    <property type="entry name" value="YceG_bac"/>
    <property type="match status" value="3"/>
</dbReference>
<gene>
    <name evidence="2" type="ORF">HMPREF1866_01357</name>
</gene>
<keyword evidence="3" id="KW-1185">Reference proteome</keyword>
<comment type="caution">
    <text evidence="2">The sequence shown here is derived from an EMBL/GenBank/DDBJ whole genome shotgun (WGS) entry which is preliminary data.</text>
</comment>
<dbReference type="InterPro" id="IPR025647">
    <property type="entry name" value="YceG_bac"/>
</dbReference>
<reference evidence="3" key="1">
    <citation type="submission" date="2016-01" db="EMBL/GenBank/DDBJ databases">
        <authorList>
            <person name="Mitreva M."/>
            <person name="Pepin K.H."/>
            <person name="Mihindukulasuriya K.A."/>
            <person name="Fulton R."/>
            <person name="Fronick C."/>
            <person name="O'Laughlin M."/>
            <person name="Miner T."/>
            <person name="Herter B."/>
            <person name="Rosa B.A."/>
            <person name="Cordes M."/>
            <person name="Tomlinson C."/>
            <person name="Wollam A."/>
            <person name="Palsikar V.B."/>
            <person name="Mardis E.R."/>
            <person name="Wilson R.K."/>
        </authorList>
    </citation>
    <scope>NUCLEOTIDE SEQUENCE [LARGE SCALE GENOMIC DNA]</scope>
    <source>
        <strain evidence="3">DNF00896</strain>
    </source>
</reference>
<dbReference type="PATRIC" id="fig|467210.3.peg.1349"/>
<accession>A0A133ZPX0</accession>
<evidence type="ECO:0000313" key="3">
    <source>
        <dbReference type="Proteomes" id="UP000070394"/>
    </source>
</evidence>
<organism evidence="2 3">
    <name type="scientific">Lachnoanaerobaculum saburreum</name>
    <dbReference type="NCBI Taxonomy" id="467210"/>
    <lineage>
        <taxon>Bacteria</taxon>
        <taxon>Bacillati</taxon>
        <taxon>Bacillota</taxon>
        <taxon>Clostridia</taxon>
        <taxon>Lachnospirales</taxon>
        <taxon>Lachnospiraceae</taxon>
        <taxon>Lachnoanaerobaculum</taxon>
    </lineage>
</organism>
<dbReference type="STRING" id="467210.HMPREF1866_01357"/>
<feature type="domain" description="Putative component of 'biosynthetic module'" evidence="1">
    <location>
        <begin position="37"/>
        <end position="200"/>
    </location>
</feature>
<dbReference type="OrthoDB" id="2421008at2"/>
<dbReference type="Proteomes" id="UP000070394">
    <property type="component" value="Unassembled WGS sequence"/>
</dbReference>
<feature type="domain" description="Putative component of 'biosynthetic module'" evidence="1">
    <location>
        <begin position="260"/>
        <end position="483"/>
    </location>
</feature>
<dbReference type="EMBL" id="LSDA01000088">
    <property type="protein sequence ID" value="KXB57481.1"/>
    <property type="molecule type" value="Genomic_DNA"/>
</dbReference>
<evidence type="ECO:0000313" key="2">
    <source>
        <dbReference type="EMBL" id="KXB57481.1"/>
    </source>
</evidence>
<dbReference type="AlphaFoldDB" id="A0A133ZPX0"/>